<dbReference type="SFLD" id="SFLDF00009">
    <property type="entry name" value="o-succinylbenzoate_synthase"/>
    <property type="match status" value="1"/>
</dbReference>
<dbReference type="SUPFAM" id="SSF51604">
    <property type="entry name" value="Enolase C-terminal domain-like"/>
    <property type="match status" value="1"/>
</dbReference>
<reference evidence="8" key="1">
    <citation type="journal article" date="2014" name="Int. J. Syst. Evol. Microbiol.">
        <title>Complete genome sequence of Corynebacterium casei LMG S-19264T (=DSM 44701T), isolated from a smear-ripened cheese.</title>
        <authorList>
            <consortium name="US DOE Joint Genome Institute (JGI-PGF)"/>
            <person name="Walter F."/>
            <person name="Albersmeier A."/>
            <person name="Kalinowski J."/>
            <person name="Ruckert C."/>
        </authorList>
    </citation>
    <scope>NUCLEOTIDE SEQUENCE</scope>
    <source>
        <strain evidence="8">CGMCC 4.7201</strain>
    </source>
</reference>
<dbReference type="SFLD" id="SFLDG00180">
    <property type="entry name" value="muconate_cycloisomerase"/>
    <property type="match status" value="1"/>
</dbReference>
<name>A0A918E163_9ACTN</name>
<dbReference type="Gene3D" id="3.30.390.10">
    <property type="entry name" value="Enolase-like, N-terminal domain"/>
    <property type="match status" value="1"/>
</dbReference>
<evidence type="ECO:0000256" key="5">
    <source>
        <dbReference type="ARBA" id="ARBA00029491"/>
    </source>
</evidence>
<dbReference type="GO" id="GO:0009234">
    <property type="term" value="P:menaquinone biosynthetic process"/>
    <property type="evidence" value="ECO:0007669"/>
    <property type="project" value="UniProtKB-UniRule"/>
</dbReference>
<dbReference type="Pfam" id="PF13378">
    <property type="entry name" value="MR_MLE_C"/>
    <property type="match status" value="1"/>
</dbReference>
<keyword evidence="2" id="KW-0479">Metal-binding</keyword>
<dbReference type="InterPro" id="IPR013342">
    <property type="entry name" value="Mandelate_racemase_C"/>
</dbReference>
<proteinExistence type="predicted"/>
<dbReference type="InterPro" id="IPR013341">
    <property type="entry name" value="Mandelate_racemase_N_dom"/>
</dbReference>
<evidence type="ECO:0000256" key="4">
    <source>
        <dbReference type="ARBA" id="ARBA00023239"/>
    </source>
</evidence>
<dbReference type="CDD" id="cd03317">
    <property type="entry name" value="NAAAR"/>
    <property type="match status" value="1"/>
</dbReference>
<reference evidence="8" key="2">
    <citation type="submission" date="2020-09" db="EMBL/GenBank/DDBJ databases">
        <authorList>
            <person name="Sun Q."/>
            <person name="Zhou Y."/>
        </authorList>
    </citation>
    <scope>NUCLEOTIDE SEQUENCE</scope>
    <source>
        <strain evidence="8">CGMCC 4.7201</strain>
    </source>
</reference>
<comment type="cofactor">
    <cofactor evidence="1">
        <name>a divalent metal cation</name>
        <dbReference type="ChEBI" id="CHEBI:60240"/>
    </cofactor>
</comment>
<dbReference type="PANTHER" id="PTHR48073">
    <property type="entry name" value="O-SUCCINYLBENZOATE SYNTHASE-RELATED"/>
    <property type="match status" value="1"/>
</dbReference>
<evidence type="ECO:0000256" key="1">
    <source>
        <dbReference type="ARBA" id="ARBA00001968"/>
    </source>
</evidence>
<dbReference type="AlphaFoldDB" id="A0A918E163"/>
<sequence>MKVTGVELRTVKVPLVSPFRTSFGTETVREALLLRVVTDEAEGWGECGAGTAPRYSSEYTHAAADVLSRFLVPALAGVPNLDAHQVAPALAPFKGHRMAKAALEMAVLDADLRARGVCLGHALGAVRDTVPCGVSVGITESIPALLDAVAGYLEAGYLRIKLKIEPGWDVEPVRAVRERFGDIMLQVDANTAYRRGDARHLARLDPFDLLLLEQPLAEDDLLGHAELAARITTPICLDESIVSARAAADALALGACRVVNIKPGRVGGYLEARRIHDVCAAHGVPVWCGGMLETGLGRAANVALAALPGFLLPGDTSASDRYYRTDITPPFHLVDGHLAVPTTPGLGVTPIPEVLDAVTTTKTWVSVPAS</sequence>
<keyword evidence="9" id="KW-1185">Reference proteome</keyword>
<dbReference type="PANTHER" id="PTHR48073:SF5">
    <property type="entry name" value="O-SUCCINYLBENZOATE SYNTHASE"/>
    <property type="match status" value="1"/>
</dbReference>
<feature type="domain" description="Mandelate racemase/muconate lactonizing enzyme C-terminal" evidence="7">
    <location>
        <begin position="143"/>
        <end position="234"/>
    </location>
</feature>
<dbReference type="InterPro" id="IPR036849">
    <property type="entry name" value="Enolase-like_C_sf"/>
</dbReference>
<dbReference type="RefSeq" id="WP_189134708.1">
    <property type="nucleotide sequence ID" value="NZ_BMMS01000030.1"/>
</dbReference>
<evidence type="ECO:0000313" key="8">
    <source>
        <dbReference type="EMBL" id="GGO96812.1"/>
    </source>
</evidence>
<keyword evidence="4" id="KW-0456">Lyase</keyword>
<accession>A0A918E163</accession>
<dbReference type="GO" id="GO:0046872">
    <property type="term" value="F:metal ion binding"/>
    <property type="evidence" value="ECO:0007669"/>
    <property type="project" value="UniProtKB-KW"/>
</dbReference>
<evidence type="ECO:0000256" key="6">
    <source>
        <dbReference type="NCBIfam" id="TIGR01928"/>
    </source>
</evidence>
<dbReference type="GO" id="GO:0043748">
    <property type="term" value="F:O-succinylbenzoate synthase activity"/>
    <property type="evidence" value="ECO:0007669"/>
    <property type="project" value="UniProtKB-EC"/>
</dbReference>
<evidence type="ECO:0000313" key="9">
    <source>
        <dbReference type="Proteomes" id="UP000641932"/>
    </source>
</evidence>
<dbReference type="InterPro" id="IPR029017">
    <property type="entry name" value="Enolase-like_N"/>
</dbReference>
<dbReference type="Proteomes" id="UP000641932">
    <property type="component" value="Unassembled WGS sequence"/>
</dbReference>
<dbReference type="SMART" id="SM00922">
    <property type="entry name" value="MR_MLE"/>
    <property type="match status" value="1"/>
</dbReference>
<dbReference type="Gene3D" id="3.20.20.120">
    <property type="entry name" value="Enolase-like C-terminal domain"/>
    <property type="match status" value="1"/>
</dbReference>
<dbReference type="EC" id="4.2.1.113" evidence="5 6"/>
<evidence type="ECO:0000256" key="3">
    <source>
        <dbReference type="ARBA" id="ARBA00022842"/>
    </source>
</evidence>
<evidence type="ECO:0000259" key="7">
    <source>
        <dbReference type="SMART" id="SM00922"/>
    </source>
</evidence>
<dbReference type="Pfam" id="PF02746">
    <property type="entry name" value="MR_MLE_N"/>
    <property type="match status" value="1"/>
</dbReference>
<dbReference type="EMBL" id="BMMS01000030">
    <property type="protein sequence ID" value="GGO96812.1"/>
    <property type="molecule type" value="Genomic_DNA"/>
</dbReference>
<organism evidence="8 9">
    <name type="scientific">Wenjunlia tyrosinilytica</name>
    <dbReference type="NCBI Taxonomy" id="1544741"/>
    <lineage>
        <taxon>Bacteria</taxon>
        <taxon>Bacillati</taxon>
        <taxon>Actinomycetota</taxon>
        <taxon>Actinomycetes</taxon>
        <taxon>Kitasatosporales</taxon>
        <taxon>Streptomycetaceae</taxon>
        <taxon>Wenjunlia</taxon>
    </lineage>
</organism>
<dbReference type="SUPFAM" id="SSF54826">
    <property type="entry name" value="Enolase N-terminal domain-like"/>
    <property type="match status" value="1"/>
</dbReference>
<dbReference type="InterPro" id="IPR010197">
    <property type="entry name" value="OSBS/NAAAR"/>
</dbReference>
<comment type="caution">
    <text evidence="8">The sequence shown here is derived from an EMBL/GenBank/DDBJ whole genome shotgun (WGS) entry which is preliminary data.</text>
</comment>
<keyword evidence="3" id="KW-0460">Magnesium</keyword>
<dbReference type="SFLD" id="SFLDS00001">
    <property type="entry name" value="Enolase"/>
    <property type="match status" value="1"/>
</dbReference>
<protein>
    <recommendedName>
        <fullName evidence="5 6">o-succinylbenzoate synthase</fullName>
        <ecNumber evidence="5 6">4.2.1.113</ecNumber>
    </recommendedName>
</protein>
<gene>
    <name evidence="8" type="primary">menC</name>
    <name evidence="8" type="ORF">GCM10012280_57180</name>
</gene>
<evidence type="ECO:0000256" key="2">
    <source>
        <dbReference type="ARBA" id="ARBA00022723"/>
    </source>
</evidence>
<dbReference type="NCBIfam" id="TIGR01928">
    <property type="entry name" value="menC_lowGC_arch"/>
    <property type="match status" value="1"/>
</dbReference>
<dbReference type="InterPro" id="IPR029065">
    <property type="entry name" value="Enolase_C-like"/>
</dbReference>
<dbReference type="GO" id="GO:0016854">
    <property type="term" value="F:racemase and epimerase activity"/>
    <property type="evidence" value="ECO:0007669"/>
    <property type="project" value="UniProtKB-ARBA"/>
</dbReference>